<accession>A0A502HR26</accession>
<proteinExistence type="predicted"/>
<gene>
    <name evidence="1" type="ORF">EAH78_18940</name>
</gene>
<protein>
    <submittedName>
        <fullName evidence="1">Uncharacterized protein</fullName>
    </submittedName>
</protein>
<dbReference type="Proteomes" id="UP000317933">
    <property type="component" value="Unassembled WGS sequence"/>
</dbReference>
<dbReference type="AlphaFoldDB" id="A0A502HR26"/>
<organism evidence="1 2">
    <name type="scientific">Pseudomonas arsenicoxydans</name>
    <dbReference type="NCBI Taxonomy" id="702115"/>
    <lineage>
        <taxon>Bacteria</taxon>
        <taxon>Pseudomonadati</taxon>
        <taxon>Pseudomonadota</taxon>
        <taxon>Gammaproteobacteria</taxon>
        <taxon>Pseudomonadales</taxon>
        <taxon>Pseudomonadaceae</taxon>
        <taxon>Pseudomonas</taxon>
    </lineage>
</organism>
<evidence type="ECO:0000313" key="2">
    <source>
        <dbReference type="Proteomes" id="UP000317933"/>
    </source>
</evidence>
<dbReference type="EMBL" id="RCZE01000009">
    <property type="protein sequence ID" value="TPG75638.1"/>
    <property type="molecule type" value="Genomic_DNA"/>
</dbReference>
<name>A0A502HR26_9PSED</name>
<evidence type="ECO:0000313" key="1">
    <source>
        <dbReference type="EMBL" id="TPG75638.1"/>
    </source>
</evidence>
<sequence>MIVKNIKWISEAAEEAEVEISDGQFTCIAFSQPCNANIGDTINEPLHVFSIKKAMLCEGDTALGIWGTEGTGLSSKVIARVVDISEQLISVGRINLTIEDYLPGGIRAGNLIEFDCARIDFW</sequence>
<dbReference type="RefSeq" id="WP_140668872.1">
    <property type="nucleotide sequence ID" value="NZ_RCZE01000009.1"/>
</dbReference>
<reference evidence="1 2" key="1">
    <citation type="journal article" date="2019" name="Environ. Microbiol.">
        <title>Species interactions and distinct microbial communities in high Arctic permafrost affected cryosols are associated with the CH4 and CO2 gas fluxes.</title>
        <authorList>
            <person name="Altshuler I."/>
            <person name="Hamel J."/>
            <person name="Turney S."/>
            <person name="Magnuson E."/>
            <person name="Levesque R."/>
            <person name="Greer C."/>
            <person name="Whyte L.G."/>
        </authorList>
    </citation>
    <scope>NUCLEOTIDE SEQUENCE [LARGE SCALE GENOMIC DNA]</scope>
    <source>
        <strain evidence="1 2">E3</strain>
    </source>
</reference>
<comment type="caution">
    <text evidence="1">The sequence shown here is derived from an EMBL/GenBank/DDBJ whole genome shotgun (WGS) entry which is preliminary data.</text>
</comment>